<dbReference type="OrthoDB" id="1374133at2"/>
<comment type="caution">
    <text evidence="2">The sequence shown here is derived from an EMBL/GenBank/DDBJ whole genome shotgun (WGS) entry which is preliminary data.</text>
</comment>
<proteinExistence type="predicted"/>
<accession>A0A4Y7UFD0</accession>
<reference evidence="1" key="3">
    <citation type="submission" date="2019-03" db="EMBL/GenBank/DDBJ databases">
        <authorList>
            <person name="Whitman W."/>
            <person name="Huntemann M."/>
            <person name="Clum A."/>
            <person name="Pillay M."/>
            <person name="Palaniappan K."/>
            <person name="Varghese N."/>
            <person name="Mikhailova N."/>
            <person name="Stamatis D."/>
            <person name="Reddy T."/>
            <person name="Daum C."/>
            <person name="Shapiro N."/>
            <person name="Ivanova N."/>
            <person name="Kyrpides N."/>
            <person name="Woyke T."/>
        </authorList>
    </citation>
    <scope>NUCLEOTIDE SEQUENCE</scope>
    <source>
        <strain evidence="1">P5626</strain>
    </source>
</reference>
<protein>
    <submittedName>
        <fullName evidence="2">Uncharacterized protein</fullName>
    </submittedName>
</protein>
<name>A0A4Y7UFD0_9FLAO</name>
<evidence type="ECO:0000313" key="4">
    <source>
        <dbReference type="Proteomes" id="UP000298340"/>
    </source>
</evidence>
<dbReference type="EMBL" id="SLWA01000002">
    <property type="protein sequence ID" value="TCN59874.1"/>
    <property type="molecule type" value="Genomic_DNA"/>
</dbReference>
<evidence type="ECO:0000313" key="3">
    <source>
        <dbReference type="Proteomes" id="UP000295270"/>
    </source>
</evidence>
<evidence type="ECO:0000313" key="1">
    <source>
        <dbReference type="EMBL" id="TCN59874.1"/>
    </source>
</evidence>
<reference evidence="1 3" key="1">
    <citation type="journal article" date="2015" name="Stand. Genomic Sci.">
        <title>Genomic Encyclopedia of Bacterial and Archaeal Type Strains, Phase III: the genomes of soil and plant-associated and newly described type strains.</title>
        <authorList>
            <person name="Whitman W.B."/>
            <person name="Woyke T."/>
            <person name="Klenk H.P."/>
            <person name="Zhou Y."/>
            <person name="Lilburn T.G."/>
            <person name="Beck B.J."/>
            <person name="De Vos P."/>
            <person name="Vandamme P."/>
            <person name="Eisen J.A."/>
            <person name="Garrity G."/>
            <person name="Hugenholtz P."/>
            <person name="Kyrpides N.C."/>
        </authorList>
    </citation>
    <scope>NUCLEOTIDE SEQUENCE [LARGE SCALE GENOMIC DNA]</scope>
    <source>
        <strain evidence="1 3">P5626</strain>
    </source>
</reference>
<evidence type="ECO:0000313" key="2">
    <source>
        <dbReference type="EMBL" id="TEB45127.1"/>
    </source>
</evidence>
<reference evidence="2 4" key="2">
    <citation type="journal article" date="2018" name="Syst. Appl. Microbiol.">
        <title>Flavobacterium circumlabens sp. nov. and Flavobacterium cupreum sp. nov., two psychrotrophic species isolated from Antarctic environmental samples.</title>
        <authorList>
            <person name="Kralova S."/>
            <person name="Busse H.J."/>
            <person name="Svec P."/>
            <person name="Maslanova I."/>
            <person name="Stankova E."/>
            <person name="Bartak M."/>
            <person name="Sedlacek I."/>
        </authorList>
    </citation>
    <scope>NUCLEOTIDE SEQUENCE [LARGE SCALE GENOMIC DNA]</scope>
    <source>
        <strain evidence="2 4">CCM 8828</strain>
    </source>
</reference>
<dbReference type="RefSeq" id="WP_132033872.1">
    <property type="nucleotide sequence ID" value="NZ_JBDSHJ010000049.1"/>
</dbReference>
<dbReference type="AlphaFoldDB" id="A0A4Y7UFD0"/>
<keyword evidence="3" id="KW-1185">Reference proteome</keyword>
<gene>
    <name evidence="2" type="ORF">D0809_08090</name>
    <name evidence="1" type="ORF">EV142_102494</name>
</gene>
<dbReference type="Proteomes" id="UP000298340">
    <property type="component" value="Unassembled WGS sequence"/>
</dbReference>
<dbReference type="Proteomes" id="UP000295270">
    <property type="component" value="Unassembled WGS sequence"/>
</dbReference>
<organism evidence="2 4">
    <name type="scientific">Flavobacterium circumlabens</name>
    <dbReference type="NCBI Taxonomy" id="2133765"/>
    <lineage>
        <taxon>Bacteria</taxon>
        <taxon>Pseudomonadati</taxon>
        <taxon>Bacteroidota</taxon>
        <taxon>Flavobacteriia</taxon>
        <taxon>Flavobacteriales</taxon>
        <taxon>Flavobacteriaceae</taxon>
        <taxon>Flavobacterium</taxon>
    </lineage>
</organism>
<sequence>MEKLNVQRLKRTLDYLESKQRELKNQKENDTRSLESMIKYLKKDMMEQFKLSDHVLLSMKQEIKNTETFIVIVQNIIDANS</sequence>
<dbReference type="EMBL" id="QWDN01000002">
    <property type="protein sequence ID" value="TEB45127.1"/>
    <property type="molecule type" value="Genomic_DNA"/>
</dbReference>